<evidence type="ECO:0000259" key="2">
    <source>
        <dbReference type="Pfam" id="PF07762"/>
    </source>
</evidence>
<dbReference type="PANTHER" id="PTHR33086">
    <property type="entry name" value="OS05G0468200 PROTEIN-RELATED"/>
    <property type="match status" value="1"/>
</dbReference>
<dbReference type="EnsemblPlants" id="AET5Gv20124600.1">
    <property type="protein sequence ID" value="AET5Gv20124600.1"/>
    <property type="gene ID" value="AET5Gv20124600"/>
</dbReference>
<dbReference type="Gramene" id="AET5Gv20124600.2">
    <property type="protein sequence ID" value="AET5Gv20124600.2"/>
    <property type="gene ID" value="AET5Gv20124600"/>
</dbReference>
<dbReference type="Proteomes" id="UP000015105">
    <property type="component" value="Chromosome 5D"/>
</dbReference>
<keyword evidence="4" id="KW-1185">Reference proteome</keyword>
<protein>
    <recommendedName>
        <fullName evidence="2">DUF1618 domain-containing protein</fullName>
    </recommendedName>
</protein>
<dbReference type="Pfam" id="PF07762">
    <property type="entry name" value="DUF1618"/>
    <property type="match status" value="1"/>
</dbReference>
<organism evidence="3 4">
    <name type="scientific">Aegilops tauschii subsp. strangulata</name>
    <name type="common">Goatgrass</name>
    <dbReference type="NCBI Taxonomy" id="200361"/>
    <lineage>
        <taxon>Eukaryota</taxon>
        <taxon>Viridiplantae</taxon>
        <taxon>Streptophyta</taxon>
        <taxon>Embryophyta</taxon>
        <taxon>Tracheophyta</taxon>
        <taxon>Spermatophyta</taxon>
        <taxon>Magnoliopsida</taxon>
        <taxon>Liliopsida</taxon>
        <taxon>Poales</taxon>
        <taxon>Poaceae</taxon>
        <taxon>BOP clade</taxon>
        <taxon>Pooideae</taxon>
        <taxon>Triticodae</taxon>
        <taxon>Triticeae</taxon>
        <taxon>Triticinae</taxon>
        <taxon>Aegilops</taxon>
    </lineage>
</organism>
<feature type="region of interest" description="Disordered" evidence="1">
    <location>
        <begin position="1"/>
        <end position="24"/>
    </location>
</feature>
<sequence length="501" mass="55017">HASRRQVYSLQEPMSTQPLHPCTLQRTGYAPTDRTKLEAAAAMPLRRLLGLSGRLRRPLSTVASSHPPCHHTLSTAASSHPPCPALSTDASSSNPPRRRTLSTAASTLPPWVIIDGRSPVDESSSAPGALFRPVDPPRVSSISVPAHLINARERPAADSSVVQVLGGSVDAASADGHLLLTHYDILGPEGDRESWNLTADMEAERCICNPITGQLLRLPYPDGSRKRLEYHHMGLLTKAGGGGVGGDAPHRFAVAEIVHQRDRVIDRFLPEIGRWELVLGLPCKPPLKWVMEMNQETVAFGDRLWWVDLTRGAISVDPFSYRPEFRFVELPEGSSLTDFLAQFKEAPTATFMKEMGKYRRIGVSEGRLRYIEASLHDPFLLSSFVLDDEGRSWTLERQVELRQVLEDGGHPCEEGKRPPQIAVIDPLNADTIYITVGEQKHIVAVDIYQGKVIGSSPLQDGYRSLVPCVLPPALGSSQIPTYGRNPLHDFKMVTGPSSTPF</sequence>
<dbReference type="AlphaFoldDB" id="A0A453JMU5"/>
<dbReference type="EnsemblPlants" id="AET5Gv20124600.2">
    <property type="protein sequence ID" value="AET5Gv20124600.2"/>
    <property type="gene ID" value="AET5Gv20124600"/>
</dbReference>
<reference evidence="3" key="4">
    <citation type="submission" date="2019-03" db="UniProtKB">
        <authorList>
            <consortium name="EnsemblPlants"/>
        </authorList>
    </citation>
    <scope>IDENTIFICATION</scope>
</reference>
<dbReference type="STRING" id="200361.A0A453JMU5"/>
<dbReference type="Gramene" id="AET5Gv20124600.1">
    <property type="protein sequence ID" value="AET5Gv20124600.1"/>
    <property type="gene ID" value="AET5Gv20124600"/>
</dbReference>
<reference evidence="4" key="1">
    <citation type="journal article" date="2014" name="Science">
        <title>Ancient hybridizations among the ancestral genomes of bread wheat.</title>
        <authorList>
            <consortium name="International Wheat Genome Sequencing Consortium,"/>
            <person name="Marcussen T."/>
            <person name="Sandve S.R."/>
            <person name="Heier L."/>
            <person name="Spannagl M."/>
            <person name="Pfeifer M."/>
            <person name="Jakobsen K.S."/>
            <person name="Wulff B.B."/>
            <person name="Steuernagel B."/>
            <person name="Mayer K.F."/>
            <person name="Olsen O.A."/>
        </authorList>
    </citation>
    <scope>NUCLEOTIDE SEQUENCE [LARGE SCALE GENOMIC DNA]</scope>
    <source>
        <strain evidence="4">cv. AL8/78</strain>
    </source>
</reference>
<evidence type="ECO:0000313" key="4">
    <source>
        <dbReference type="Proteomes" id="UP000015105"/>
    </source>
</evidence>
<reference evidence="4" key="2">
    <citation type="journal article" date="2017" name="Nat. Plants">
        <title>The Aegilops tauschii genome reveals multiple impacts of transposons.</title>
        <authorList>
            <person name="Zhao G."/>
            <person name="Zou C."/>
            <person name="Li K."/>
            <person name="Wang K."/>
            <person name="Li T."/>
            <person name="Gao L."/>
            <person name="Zhang X."/>
            <person name="Wang H."/>
            <person name="Yang Z."/>
            <person name="Liu X."/>
            <person name="Jiang W."/>
            <person name="Mao L."/>
            <person name="Kong X."/>
            <person name="Jiao Y."/>
            <person name="Jia J."/>
        </authorList>
    </citation>
    <scope>NUCLEOTIDE SEQUENCE [LARGE SCALE GENOMIC DNA]</scope>
    <source>
        <strain evidence="4">cv. AL8/78</strain>
    </source>
</reference>
<feature type="domain" description="DUF1618" evidence="2">
    <location>
        <begin position="306"/>
        <end position="433"/>
    </location>
</feature>
<accession>A0A453JMU5</accession>
<feature type="compositionally biased region" description="Polar residues" evidence="1">
    <location>
        <begin position="1"/>
        <end position="18"/>
    </location>
</feature>
<name>A0A453JMU5_AEGTS</name>
<evidence type="ECO:0000313" key="3">
    <source>
        <dbReference type="EnsemblPlants" id="AET5Gv20124600.2"/>
    </source>
</evidence>
<proteinExistence type="predicted"/>
<feature type="region of interest" description="Disordered" evidence="1">
    <location>
        <begin position="62"/>
        <end position="104"/>
    </location>
</feature>
<reference evidence="3" key="3">
    <citation type="journal article" date="2017" name="Nature">
        <title>Genome sequence of the progenitor of the wheat D genome Aegilops tauschii.</title>
        <authorList>
            <person name="Luo M.C."/>
            <person name="Gu Y.Q."/>
            <person name="Puiu D."/>
            <person name="Wang H."/>
            <person name="Twardziok S.O."/>
            <person name="Deal K.R."/>
            <person name="Huo N."/>
            <person name="Zhu T."/>
            <person name="Wang L."/>
            <person name="Wang Y."/>
            <person name="McGuire P.E."/>
            <person name="Liu S."/>
            <person name="Long H."/>
            <person name="Ramasamy R.K."/>
            <person name="Rodriguez J.C."/>
            <person name="Van S.L."/>
            <person name="Yuan L."/>
            <person name="Wang Z."/>
            <person name="Xia Z."/>
            <person name="Xiao L."/>
            <person name="Anderson O.D."/>
            <person name="Ouyang S."/>
            <person name="Liang Y."/>
            <person name="Zimin A.V."/>
            <person name="Pertea G."/>
            <person name="Qi P."/>
            <person name="Bennetzen J.L."/>
            <person name="Dai X."/>
            <person name="Dawson M.W."/>
            <person name="Muller H.G."/>
            <person name="Kugler K."/>
            <person name="Rivarola-Duarte L."/>
            <person name="Spannagl M."/>
            <person name="Mayer K.F.X."/>
            <person name="Lu F.H."/>
            <person name="Bevan M.W."/>
            <person name="Leroy P."/>
            <person name="Li P."/>
            <person name="You F.M."/>
            <person name="Sun Q."/>
            <person name="Liu Z."/>
            <person name="Lyons E."/>
            <person name="Wicker T."/>
            <person name="Salzberg S.L."/>
            <person name="Devos K.M."/>
            <person name="Dvorak J."/>
        </authorList>
    </citation>
    <scope>NUCLEOTIDE SEQUENCE [LARGE SCALE GENOMIC DNA]</scope>
    <source>
        <strain evidence="3">cv. AL8/78</strain>
    </source>
</reference>
<dbReference type="PANTHER" id="PTHR33086:SF89">
    <property type="entry name" value="DUF1618 DOMAIN-CONTAINING PROTEIN"/>
    <property type="match status" value="1"/>
</dbReference>
<feature type="compositionally biased region" description="Polar residues" evidence="1">
    <location>
        <begin position="88"/>
        <end position="104"/>
    </location>
</feature>
<reference evidence="3" key="5">
    <citation type="journal article" date="2021" name="G3 (Bethesda)">
        <title>Aegilops tauschii genome assembly Aet v5.0 features greater sequence contiguity and improved annotation.</title>
        <authorList>
            <person name="Wang L."/>
            <person name="Zhu T."/>
            <person name="Rodriguez J.C."/>
            <person name="Deal K.R."/>
            <person name="Dubcovsky J."/>
            <person name="McGuire P.E."/>
            <person name="Lux T."/>
            <person name="Spannagl M."/>
            <person name="Mayer K.F.X."/>
            <person name="Baldrich P."/>
            <person name="Meyers B.C."/>
            <person name="Huo N."/>
            <person name="Gu Y.Q."/>
            <person name="Zhou H."/>
            <person name="Devos K.M."/>
            <person name="Bennetzen J.L."/>
            <person name="Unver T."/>
            <person name="Budak H."/>
            <person name="Gulick P.J."/>
            <person name="Galiba G."/>
            <person name="Kalapos B."/>
            <person name="Nelson D.R."/>
            <person name="Li P."/>
            <person name="You F.M."/>
            <person name="Luo M.C."/>
            <person name="Dvorak J."/>
        </authorList>
    </citation>
    <scope>NUCLEOTIDE SEQUENCE [LARGE SCALE GENOMIC DNA]</scope>
    <source>
        <strain evidence="3">cv. AL8/78</strain>
    </source>
</reference>
<evidence type="ECO:0000256" key="1">
    <source>
        <dbReference type="SAM" id="MobiDB-lite"/>
    </source>
</evidence>
<dbReference type="InterPro" id="IPR011676">
    <property type="entry name" value="DUF1618"/>
</dbReference>